<organism evidence="2">
    <name type="scientific">Streptomyces sp. SID12501</name>
    <dbReference type="NCBI Taxonomy" id="2706042"/>
    <lineage>
        <taxon>Bacteria</taxon>
        <taxon>Bacillati</taxon>
        <taxon>Actinomycetota</taxon>
        <taxon>Actinomycetes</taxon>
        <taxon>Kitasatosporales</taxon>
        <taxon>Streptomycetaceae</taxon>
        <taxon>Streptomyces</taxon>
    </lineage>
</organism>
<feature type="region of interest" description="Disordered" evidence="1">
    <location>
        <begin position="1"/>
        <end position="47"/>
    </location>
</feature>
<proteinExistence type="predicted"/>
<name>A0A6B3BVH2_9ACTN</name>
<evidence type="ECO:0000313" key="2">
    <source>
        <dbReference type="EMBL" id="NEC88391.1"/>
    </source>
</evidence>
<dbReference type="EMBL" id="JAAGLU010000017">
    <property type="protein sequence ID" value="NEC88391.1"/>
    <property type="molecule type" value="Genomic_DNA"/>
</dbReference>
<feature type="compositionally biased region" description="Basic residues" evidence="1">
    <location>
        <begin position="27"/>
        <end position="38"/>
    </location>
</feature>
<dbReference type="RefSeq" id="WP_164316504.1">
    <property type="nucleotide sequence ID" value="NZ_JAAGLU010000017.1"/>
</dbReference>
<dbReference type="AlphaFoldDB" id="A0A6B3BVH2"/>
<gene>
    <name evidence="2" type="ORF">G3I71_21755</name>
</gene>
<comment type="caution">
    <text evidence="2">The sequence shown here is derived from an EMBL/GenBank/DDBJ whole genome shotgun (WGS) entry which is preliminary data.</text>
</comment>
<evidence type="ECO:0000256" key="1">
    <source>
        <dbReference type="SAM" id="MobiDB-lite"/>
    </source>
</evidence>
<protein>
    <submittedName>
        <fullName evidence="2">Uncharacterized protein</fullName>
    </submittedName>
</protein>
<reference evidence="2" key="1">
    <citation type="submission" date="2020-01" db="EMBL/GenBank/DDBJ databases">
        <title>Insect and environment-associated Actinomycetes.</title>
        <authorList>
            <person name="Currrie C."/>
            <person name="Chevrette M."/>
            <person name="Carlson C."/>
            <person name="Stubbendieck R."/>
            <person name="Wendt-Pienkowski E."/>
        </authorList>
    </citation>
    <scope>NUCLEOTIDE SEQUENCE</scope>
    <source>
        <strain evidence="2">SID12501</strain>
    </source>
</reference>
<accession>A0A6B3BVH2</accession>
<sequence length="117" mass="12404">MGVGGEGVGGEDDAAQTEVTEAGRPFPLRKRRRPHGVGRRAGLAGEQRAFQGDADDVWDASGTPHGVVAAHELLELVQPVVVQVQGRDAEDPFPCADVIEEFEVEQGELGEVHVGKP</sequence>